<dbReference type="PROSITE" id="PS51294">
    <property type="entry name" value="HTH_MYB"/>
    <property type="match status" value="1"/>
</dbReference>
<dbReference type="AlphaFoldDB" id="A0A1J4J6Z1"/>
<dbReference type="PANTHER" id="PTHR46621:SF1">
    <property type="entry name" value="SNRNA-ACTIVATING PROTEIN COMPLEX SUBUNIT 4"/>
    <property type="match status" value="1"/>
</dbReference>
<dbReference type="GO" id="GO:0042795">
    <property type="term" value="P:snRNA transcription by RNA polymerase II"/>
    <property type="evidence" value="ECO:0007669"/>
    <property type="project" value="TreeGrafter"/>
</dbReference>
<dbReference type="EMBL" id="MLAK01001278">
    <property type="protein sequence ID" value="OHS94944.1"/>
    <property type="molecule type" value="Genomic_DNA"/>
</dbReference>
<evidence type="ECO:0000256" key="3">
    <source>
        <dbReference type="ARBA" id="ARBA00023163"/>
    </source>
</evidence>
<dbReference type="GO" id="GO:0001006">
    <property type="term" value="F:RNA polymerase III type 3 promoter sequence-specific DNA binding"/>
    <property type="evidence" value="ECO:0007669"/>
    <property type="project" value="TreeGrafter"/>
</dbReference>
<evidence type="ECO:0000313" key="8">
    <source>
        <dbReference type="EMBL" id="OHS94944.1"/>
    </source>
</evidence>
<dbReference type="PANTHER" id="PTHR46621">
    <property type="entry name" value="SNRNA-ACTIVATING PROTEIN COMPLEX SUBUNIT 4"/>
    <property type="match status" value="1"/>
</dbReference>
<gene>
    <name evidence="8" type="ORF">TRFO_38898</name>
</gene>
<dbReference type="SUPFAM" id="SSF46689">
    <property type="entry name" value="Homeodomain-like"/>
    <property type="match status" value="1"/>
</dbReference>
<evidence type="ECO:0000256" key="4">
    <source>
        <dbReference type="ARBA" id="ARBA00023242"/>
    </source>
</evidence>
<dbReference type="CDD" id="cd00167">
    <property type="entry name" value="SANT"/>
    <property type="match status" value="2"/>
</dbReference>
<name>A0A1J4J6Z1_9EUKA</name>
<dbReference type="Pfam" id="PF00249">
    <property type="entry name" value="Myb_DNA-binding"/>
    <property type="match status" value="2"/>
</dbReference>
<evidence type="ECO:0000259" key="7">
    <source>
        <dbReference type="PROSITE" id="PS51294"/>
    </source>
</evidence>
<feature type="domain" description="HTH myb-type" evidence="7">
    <location>
        <begin position="1"/>
        <end position="56"/>
    </location>
</feature>
<dbReference type="Gene3D" id="1.10.10.60">
    <property type="entry name" value="Homeodomain-like"/>
    <property type="match status" value="2"/>
</dbReference>
<dbReference type="GO" id="GO:0000978">
    <property type="term" value="F:RNA polymerase II cis-regulatory region sequence-specific DNA binding"/>
    <property type="evidence" value="ECO:0007669"/>
    <property type="project" value="TreeGrafter"/>
</dbReference>
<dbReference type="InterPro" id="IPR017884">
    <property type="entry name" value="SANT_dom"/>
</dbReference>
<evidence type="ECO:0000313" key="9">
    <source>
        <dbReference type="Proteomes" id="UP000179807"/>
    </source>
</evidence>
<evidence type="ECO:0000259" key="6">
    <source>
        <dbReference type="PROSITE" id="PS51293"/>
    </source>
</evidence>
<dbReference type="InterPro" id="IPR001005">
    <property type="entry name" value="SANT/Myb"/>
</dbReference>
<evidence type="ECO:0000256" key="2">
    <source>
        <dbReference type="ARBA" id="ARBA00023125"/>
    </source>
</evidence>
<keyword evidence="3" id="KW-0804">Transcription</keyword>
<dbReference type="VEuPathDB" id="TrichDB:TRFO_38898"/>
<feature type="domain" description="Myb-like" evidence="5">
    <location>
        <begin position="2"/>
        <end position="52"/>
    </location>
</feature>
<proteinExistence type="predicted"/>
<dbReference type="GO" id="GO:0019185">
    <property type="term" value="C:snRNA-activating protein complex"/>
    <property type="evidence" value="ECO:0007669"/>
    <property type="project" value="TreeGrafter"/>
</dbReference>
<dbReference type="SMART" id="SM00717">
    <property type="entry name" value="SANT"/>
    <property type="match status" value="2"/>
</dbReference>
<dbReference type="InterPro" id="IPR051575">
    <property type="entry name" value="Myb-like_DNA-bd"/>
</dbReference>
<reference evidence="8" key="1">
    <citation type="submission" date="2016-10" db="EMBL/GenBank/DDBJ databases">
        <authorList>
            <person name="Benchimol M."/>
            <person name="Almeida L.G."/>
            <person name="Vasconcelos A.T."/>
            <person name="Perreira-Neves A."/>
            <person name="Rosa I.A."/>
            <person name="Tasca T."/>
            <person name="Bogo M.R."/>
            <person name="de Souza W."/>
        </authorList>
    </citation>
    <scope>NUCLEOTIDE SEQUENCE [LARGE SCALE GENOMIC DNA]</scope>
    <source>
        <strain evidence="8">K</strain>
    </source>
</reference>
<dbReference type="GO" id="GO:0042796">
    <property type="term" value="P:snRNA transcription by RNA polymerase III"/>
    <property type="evidence" value="ECO:0007669"/>
    <property type="project" value="TreeGrafter"/>
</dbReference>
<sequence>MMRKRTRQTFSPDEDERLKKLVKKFGENWEKVASKMKNRTIRQCRERYLNTLSDKIIKSNWTKEEDELILLKYQEIGSKWKTMELFFPGRVQYDIRNRYKSLMLMQNSKVPEKESEELKQEKSSESIEDTLNNLSESFCKKLEEGITIFLSNELEEFFVNDEIFYGTDISFGFGN</sequence>
<comment type="caution">
    <text evidence="8">The sequence shown here is derived from an EMBL/GenBank/DDBJ whole genome shotgun (WGS) entry which is preliminary data.</text>
</comment>
<organism evidence="8 9">
    <name type="scientific">Tritrichomonas foetus</name>
    <dbReference type="NCBI Taxonomy" id="1144522"/>
    <lineage>
        <taxon>Eukaryota</taxon>
        <taxon>Metamonada</taxon>
        <taxon>Parabasalia</taxon>
        <taxon>Tritrichomonadida</taxon>
        <taxon>Tritrichomonadidae</taxon>
        <taxon>Tritrichomonas</taxon>
    </lineage>
</organism>
<dbReference type="PROSITE" id="PS50090">
    <property type="entry name" value="MYB_LIKE"/>
    <property type="match status" value="2"/>
</dbReference>
<dbReference type="OrthoDB" id="2143914at2759"/>
<dbReference type="GeneID" id="94847016"/>
<dbReference type="RefSeq" id="XP_068348081.1">
    <property type="nucleotide sequence ID" value="XM_068512312.1"/>
</dbReference>
<dbReference type="PROSITE" id="PS51293">
    <property type="entry name" value="SANT"/>
    <property type="match status" value="1"/>
</dbReference>
<protein>
    <submittedName>
        <fullName evidence="8">Myb-like DNA-binding domain containing protein</fullName>
    </submittedName>
</protein>
<keyword evidence="1" id="KW-0805">Transcription regulation</keyword>
<dbReference type="Proteomes" id="UP000179807">
    <property type="component" value="Unassembled WGS sequence"/>
</dbReference>
<keyword evidence="9" id="KW-1185">Reference proteome</keyword>
<keyword evidence="4" id="KW-0539">Nucleus</keyword>
<dbReference type="InterPro" id="IPR017930">
    <property type="entry name" value="Myb_dom"/>
</dbReference>
<feature type="domain" description="SANT" evidence="6">
    <location>
        <begin position="11"/>
        <end position="55"/>
    </location>
</feature>
<evidence type="ECO:0000256" key="1">
    <source>
        <dbReference type="ARBA" id="ARBA00023015"/>
    </source>
</evidence>
<evidence type="ECO:0000259" key="5">
    <source>
        <dbReference type="PROSITE" id="PS50090"/>
    </source>
</evidence>
<keyword evidence="2" id="KW-0238">DNA-binding</keyword>
<accession>A0A1J4J6Z1</accession>
<feature type="domain" description="Myb-like" evidence="5">
    <location>
        <begin position="53"/>
        <end position="103"/>
    </location>
</feature>
<dbReference type="InterPro" id="IPR009057">
    <property type="entry name" value="Homeodomain-like_sf"/>
</dbReference>